<protein>
    <submittedName>
        <fullName evidence="1">Uncharacterized protein</fullName>
    </submittedName>
</protein>
<evidence type="ECO:0000313" key="1">
    <source>
        <dbReference type="EMBL" id="RRT48547.1"/>
    </source>
</evidence>
<proteinExistence type="predicted"/>
<evidence type="ECO:0000313" key="2">
    <source>
        <dbReference type="Proteomes" id="UP000287651"/>
    </source>
</evidence>
<dbReference type="EMBL" id="AMZH03013885">
    <property type="protein sequence ID" value="RRT48547.1"/>
    <property type="molecule type" value="Genomic_DNA"/>
</dbReference>
<accession>A0A426YA13</accession>
<dbReference type="AlphaFoldDB" id="A0A426YA13"/>
<reference evidence="1 2" key="1">
    <citation type="journal article" date="2014" name="Agronomy (Basel)">
        <title>A Draft Genome Sequence for Ensete ventricosum, the Drought-Tolerant Tree Against Hunger.</title>
        <authorList>
            <person name="Harrison J."/>
            <person name="Moore K.A."/>
            <person name="Paszkiewicz K."/>
            <person name="Jones T."/>
            <person name="Grant M."/>
            <person name="Ambacheew D."/>
            <person name="Muzemil S."/>
            <person name="Studholme D.J."/>
        </authorList>
    </citation>
    <scope>NUCLEOTIDE SEQUENCE [LARGE SCALE GENOMIC DNA]</scope>
</reference>
<organism evidence="1 2">
    <name type="scientific">Ensete ventricosum</name>
    <name type="common">Abyssinian banana</name>
    <name type="synonym">Musa ensete</name>
    <dbReference type="NCBI Taxonomy" id="4639"/>
    <lineage>
        <taxon>Eukaryota</taxon>
        <taxon>Viridiplantae</taxon>
        <taxon>Streptophyta</taxon>
        <taxon>Embryophyta</taxon>
        <taxon>Tracheophyta</taxon>
        <taxon>Spermatophyta</taxon>
        <taxon>Magnoliopsida</taxon>
        <taxon>Liliopsida</taxon>
        <taxon>Zingiberales</taxon>
        <taxon>Musaceae</taxon>
        <taxon>Ensete</taxon>
    </lineage>
</organism>
<name>A0A426YA13_ENSVE</name>
<dbReference type="Proteomes" id="UP000287651">
    <property type="component" value="Unassembled WGS sequence"/>
</dbReference>
<comment type="caution">
    <text evidence="1">The sequence shown here is derived from an EMBL/GenBank/DDBJ whole genome shotgun (WGS) entry which is preliminary data.</text>
</comment>
<sequence length="147" mass="15889">MAREINHSRISAHTNPEVSTDEWVASLVDGSAETGDPHYLTARYPAPSGAAEFRNRTLSGGFLFAWPPPEVSLPAPPPFSPVTGGGRTPWRPSHAPLFRHASPPIATTWCRSRPLTISVRLPPPSFLHSSPSALASTTFPHLLLLLL</sequence>
<gene>
    <name evidence="1" type="ORF">B296_00046572</name>
</gene>